<accession>A0A0B6Z4B2</accession>
<reference evidence="1" key="1">
    <citation type="submission" date="2014-12" db="EMBL/GenBank/DDBJ databases">
        <title>Insight into the proteome of Arion vulgaris.</title>
        <authorList>
            <person name="Aradska J."/>
            <person name="Bulat T."/>
            <person name="Smidak R."/>
            <person name="Sarate P."/>
            <person name="Gangsoo J."/>
            <person name="Sialana F."/>
            <person name="Bilban M."/>
            <person name="Lubec G."/>
        </authorList>
    </citation>
    <scope>NUCLEOTIDE SEQUENCE</scope>
    <source>
        <tissue evidence="1">Skin</tissue>
    </source>
</reference>
<gene>
    <name evidence="1" type="primary">ORF48308</name>
</gene>
<proteinExistence type="predicted"/>
<dbReference type="AlphaFoldDB" id="A0A0B6Z4B2"/>
<sequence length="53" mass="6065">MYRRSKDRRLEDMVLGRGHSRLSAPRAMTRTPAAIKTGPAYLSLFSPLELSRF</sequence>
<evidence type="ECO:0000313" key="1">
    <source>
        <dbReference type="EMBL" id="CEK63439.1"/>
    </source>
</evidence>
<name>A0A0B6Z4B2_9EUPU</name>
<organism evidence="1">
    <name type="scientific">Arion vulgaris</name>
    <dbReference type="NCBI Taxonomy" id="1028688"/>
    <lineage>
        <taxon>Eukaryota</taxon>
        <taxon>Metazoa</taxon>
        <taxon>Spiralia</taxon>
        <taxon>Lophotrochozoa</taxon>
        <taxon>Mollusca</taxon>
        <taxon>Gastropoda</taxon>
        <taxon>Heterobranchia</taxon>
        <taxon>Euthyneura</taxon>
        <taxon>Panpulmonata</taxon>
        <taxon>Eupulmonata</taxon>
        <taxon>Stylommatophora</taxon>
        <taxon>Helicina</taxon>
        <taxon>Arionoidea</taxon>
        <taxon>Arionidae</taxon>
        <taxon>Arion</taxon>
    </lineage>
</organism>
<protein>
    <submittedName>
        <fullName evidence="1">Uncharacterized protein</fullName>
    </submittedName>
</protein>
<dbReference type="EMBL" id="HACG01016574">
    <property type="protein sequence ID" value="CEK63439.1"/>
    <property type="molecule type" value="Transcribed_RNA"/>
</dbReference>